<accession>A0A8X6N728</accession>
<comment type="caution">
    <text evidence="3">The sequence shown here is derived from an EMBL/GenBank/DDBJ whole genome shotgun (WGS) entry which is preliminary data.</text>
</comment>
<keyword evidence="4" id="KW-1185">Reference proteome</keyword>
<dbReference type="OrthoDB" id="5986643at2759"/>
<dbReference type="EMBL" id="BMAW01054545">
    <property type="protein sequence ID" value="GFS96873.1"/>
    <property type="molecule type" value="Genomic_DNA"/>
</dbReference>
<dbReference type="AlphaFoldDB" id="A0A8X6N728"/>
<proteinExistence type="predicted"/>
<feature type="region of interest" description="Disordered" evidence="2">
    <location>
        <begin position="114"/>
        <end position="141"/>
    </location>
</feature>
<feature type="coiled-coil region" evidence="1">
    <location>
        <begin position="32"/>
        <end position="59"/>
    </location>
</feature>
<protein>
    <submittedName>
        <fullName evidence="3">Uncharacterized protein</fullName>
    </submittedName>
</protein>
<name>A0A8X6N728_NEPPI</name>
<evidence type="ECO:0000313" key="4">
    <source>
        <dbReference type="Proteomes" id="UP000887013"/>
    </source>
</evidence>
<gene>
    <name evidence="3" type="ORF">NPIL_447721</name>
</gene>
<organism evidence="3 4">
    <name type="scientific">Nephila pilipes</name>
    <name type="common">Giant wood spider</name>
    <name type="synonym">Nephila maculata</name>
    <dbReference type="NCBI Taxonomy" id="299642"/>
    <lineage>
        <taxon>Eukaryota</taxon>
        <taxon>Metazoa</taxon>
        <taxon>Ecdysozoa</taxon>
        <taxon>Arthropoda</taxon>
        <taxon>Chelicerata</taxon>
        <taxon>Arachnida</taxon>
        <taxon>Araneae</taxon>
        <taxon>Araneomorphae</taxon>
        <taxon>Entelegynae</taxon>
        <taxon>Araneoidea</taxon>
        <taxon>Nephilidae</taxon>
        <taxon>Nephila</taxon>
    </lineage>
</organism>
<reference evidence="3" key="1">
    <citation type="submission" date="2020-08" db="EMBL/GenBank/DDBJ databases">
        <title>Multicomponent nature underlies the extraordinary mechanical properties of spider dragline silk.</title>
        <authorList>
            <person name="Kono N."/>
            <person name="Nakamura H."/>
            <person name="Mori M."/>
            <person name="Yoshida Y."/>
            <person name="Ohtoshi R."/>
            <person name="Malay A.D."/>
            <person name="Moran D.A.P."/>
            <person name="Tomita M."/>
            <person name="Numata K."/>
            <person name="Arakawa K."/>
        </authorList>
    </citation>
    <scope>NUCLEOTIDE SEQUENCE</scope>
</reference>
<sequence length="223" mass="26109">MDKLNRIKRSIKGSISKLNLCKLKDCHNEYIIHRNKTKLKEIENLLTKLNEVREKYYEILDIRDVEEIESDLAGPDNRLEEMEHTVNFCYSKYYCFVYSKRILLHSEKDDLEPKRNRYSDTHLTETQNLKGDESVTEGNREGNSTVYQTLSNMSKQPNQAVLLNTTSSFIEDARGRRIRIRCILDNGSNINCLTNECAEILGLKKISYCSRFGIEWVYSVYKS</sequence>
<evidence type="ECO:0000256" key="2">
    <source>
        <dbReference type="SAM" id="MobiDB-lite"/>
    </source>
</evidence>
<feature type="compositionally biased region" description="Basic and acidic residues" evidence="2">
    <location>
        <begin position="114"/>
        <end position="123"/>
    </location>
</feature>
<dbReference type="Proteomes" id="UP000887013">
    <property type="component" value="Unassembled WGS sequence"/>
</dbReference>
<evidence type="ECO:0000313" key="3">
    <source>
        <dbReference type="EMBL" id="GFS96873.1"/>
    </source>
</evidence>
<evidence type="ECO:0000256" key="1">
    <source>
        <dbReference type="SAM" id="Coils"/>
    </source>
</evidence>
<keyword evidence="1" id="KW-0175">Coiled coil</keyword>